<feature type="transmembrane region" description="Helical" evidence="2">
    <location>
        <begin position="526"/>
        <end position="550"/>
    </location>
</feature>
<dbReference type="AlphaFoldDB" id="T1FCG0"/>
<reference evidence="4" key="3">
    <citation type="submission" date="2015-06" db="UniProtKB">
        <authorList>
            <consortium name="EnsemblMetazoa"/>
        </authorList>
    </citation>
    <scope>IDENTIFICATION</scope>
</reference>
<dbReference type="GO" id="GO:0007165">
    <property type="term" value="P:signal transduction"/>
    <property type="evidence" value="ECO:0000318"/>
    <property type="project" value="GO_Central"/>
</dbReference>
<protein>
    <recommendedName>
        <fullName evidence="6">WSC domain-containing protein</fullName>
    </recommendedName>
</protein>
<dbReference type="EMBL" id="KB097336">
    <property type="protein sequence ID" value="ESN97477.1"/>
    <property type="molecule type" value="Genomic_DNA"/>
</dbReference>
<feature type="region of interest" description="Disordered" evidence="1">
    <location>
        <begin position="279"/>
        <end position="302"/>
    </location>
</feature>
<dbReference type="GeneID" id="20206509"/>
<dbReference type="EMBL" id="AMQM01006225">
    <property type="status" value="NOT_ANNOTATED_CDS"/>
    <property type="molecule type" value="Genomic_DNA"/>
</dbReference>
<dbReference type="EMBL" id="AMQM01006226">
    <property type="status" value="NOT_ANNOTATED_CDS"/>
    <property type="molecule type" value="Genomic_DNA"/>
</dbReference>
<evidence type="ECO:0000256" key="1">
    <source>
        <dbReference type="SAM" id="MobiDB-lite"/>
    </source>
</evidence>
<dbReference type="InterPro" id="IPR051836">
    <property type="entry name" value="Kremen_rcpt"/>
</dbReference>
<dbReference type="InParanoid" id="T1FCG0"/>
<reference evidence="5" key="1">
    <citation type="submission" date="2012-12" db="EMBL/GenBank/DDBJ databases">
        <authorList>
            <person name="Hellsten U."/>
            <person name="Grimwood J."/>
            <person name="Chapman J.A."/>
            <person name="Shapiro H."/>
            <person name="Aerts A."/>
            <person name="Otillar R.P."/>
            <person name="Terry A.Y."/>
            <person name="Boore J.L."/>
            <person name="Simakov O."/>
            <person name="Marletaz F."/>
            <person name="Cho S.-J."/>
            <person name="Edsinger-Gonzales E."/>
            <person name="Havlak P."/>
            <person name="Kuo D.-H."/>
            <person name="Larsson T."/>
            <person name="Lv J."/>
            <person name="Arendt D."/>
            <person name="Savage R."/>
            <person name="Osoegawa K."/>
            <person name="de Jong P."/>
            <person name="Lindberg D.R."/>
            <person name="Seaver E.C."/>
            <person name="Weisblat D.A."/>
            <person name="Putnam N.H."/>
            <person name="Grigoriev I.V."/>
            <person name="Rokhsar D.S."/>
        </authorList>
    </citation>
    <scope>NUCLEOTIDE SEQUENCE</scope>
</reference>
<sequence>MKKGKECYCVDRVMFRVSSQLCNRKCKNGKDACGGGGTYHSVYSIKRCMLACLEMKALFAYISGEKCQCDFTDKENCLASAGTMMTSSKISGMCDNCVVRYHASVDSVQLNQGLSSFRHCALLGATDGKKFKRDAEDRKNVKKKKRKSEDDGENDRGSERSLKYWGECEGVLVRALDGRVGDVKLVLREAQMDAMWVVVDLEGQFIVERVVIYDASQMPVISVGLNKSLHVPPKKSFLSGSYELCDSYHESRNCPENRVEMHCYDKTYAARYVIIMRDDDDDGENDEDEDEDEDGDGVGGVGEINRSMVFSEIEGKTTCFCGTDADQMTSSQFCHMTCRHSNHLCGGDDYYAVYSGFIPRAKQNHTQCACGSLLDFKDQLPINMCPLKSWSIYSIEPGTLMHFQLNRRDEKNVENSTKEMNEEKKIKETNDGKNERINELGGLCFSGWSGPMCDVRDCKQNNGNCDLNSSCVKVKSDGDVTVECQSHFGHVITKKKNAFEPTTKSTLLNTDQTDQSYHFLLHHKDAIILGFSLAAILVAVVIMATVVVVSDRKKKKAEERRRKMIMWMVLRRRARKMTGAHYIHSYVAKVEVINKTQAWRSFLAPQPMPTLNVSEFLLFLCWIIGDRFPRRMTPFQPDDPSISYRREQGLKAMAGFDYKGQVSEVVVVVLSFCLPPAVGRASSATSSYPPVECSDSLVATDEMNE</sequence>
<dbReference type="HOGENOM" id="CLU_391432_0_0_1"/>
<evidence type="ECO:0000313" key="4">
    <source>
        <dbReference type="EnsemblMetazoa" id="HelroP177898"/>
    </source>
</evidence>
<accession>T1FCG0</accession>
<reference evidence="3 5" key="2">
    <citation type="journal article" date="2013" name="Nature">
        <title>Insights into bilaterian evolution from three spiralian genomes.</title>
        <authorList>
            <person name="Simakov O."/>
            <person name="Marletaz F."/>
            <person name="Cho S.J."/>
            <person name="Edsinger-Gonzales E."/>
            <person name="Havlak P."/>
            <person name="Hellsten U."/>
            <person name="Kuo D.H."/>
            <person name="Larsson T."/>
            <person name="Lv J."/>
            <person name="Arendt D."/>
            <person name="Savage R."/>
            <person name="Osoegawa K."/>
            <person name="de Jong P."/>
            <person name="Grimwood J."/>
            <person name="Chapman J.A."/>
            <person name="Shapiro H."/>
            <person name="Aerts A."/>
            <person name="Otillar R.P."/>
            <person name="Terry A.Y."/>
            <person name="Boore J.L."/>
            <person name="Grigoriev I.V."/>
            <person name="Lindberg D.R."/>
            <person name="Seaver E.C."/>
            <person name="Weisblat D.A."/>
            <person name="Putnam N.H."/>
            <person name="Rokhsar D.S."/>
        </authorList>
    </citation>
    <scope>NUCLEOTIDE SEQUENCE</scope>
</reference>
<keyword evidence="2" id="KW-0472">Membrane</keyword>
<keyword evidence="5" id="KW-1185">Reference proteome</keyword>
<keyword evidence="2" id="KW-1133">Transmembrane helix</keyword>
<name>T1FCG0_HELRO</name>
<dbReference type="Proteomes" id="UP000015101">
    <property type="component" value="Unassembled WGS sequence"/>
</dbReference>
<dbReference type="PANTHER" id="PTHR24269">
    <property type="entry name" value="KREMEN PROTEIN"/>
    <property type="match status" value="1"/>
</dbReference>
<proteinExistence type="predicted"/>
<dbReference type="EnsemblMetazoa" id="HelroT177898">
    <property type="protein sequence ID" value="HelroP177898"/>
    <property type="gene ID" value="HelroG177898"/>
</dbReference>
<organism evidence="4 5">
    <name type="scientific">Helobdella robusta</name>
    <name type="common">Californian leech</name>
    <dbReference type="NCBI Taxonomy" id="6412"/>
    <lineage>
        <taxon>Eukaryota</taxon>
        <taxon>Metazoa</taxon>
        <taxon>Spiralia</taxon>
        <taxon>Lophotrochozoa</taxon>
        <taxon>Annelida</taxon>
        <taxon>Clitellata</taxon>
        <taxon>Hirudinea</taxon>
        <taxon>Rhynchobdellida</taxon>
        <taxon>Glossiphoniidae</taxon>
        <taxon>Helobdella</taxon>
    </lineage>
</organism>
<keyword evidence="2" id="KW-0812">Transmembrane</keyword>
<dbReference type="KEGG" id="hro:HELRODRAFT_177898"/>
<dbReference type="RefSeq" id="XP_009024310.1">
    <property type="nucleotide sequence ID" value="XM_009026062.1"/>
</dbReference>
<dbReference type="PANTHER" id="PTHR24269:SF16">
    <property type="entry name" value="PROTEIN SLG1"/>
    <property type="match status" value="1"/>
</dbReference>
<evidence type="ECO:0000313" key="5">
    <source>
        <dbReference type="Proteomes" id="UP000015101"/>
    </source>
</evidence>
<dbReference type="CTD" id="20206509"/>
<evidence type="ECO:0000313" key="3">
    <source>
        <dbReference type="EMBL" id="ESN97477.1"/>
    </source>
</evidence>
<evidence type="ECO:0000256" key="2">
    <source>
        <dbReference type="SAM" id="Phobius"/>
    </source>
</evidence>
<feature type="region of interest" description="Disordered" evidence="1">
    <location>
        <begin position="134"/>
        <end position="158"/>
    </location>
</feature>
<feature type="compositionally biased region" description="Acidic residues" evidence="1">
    <location>
        <begin position="279"/>
        <end position="296"/>
    </location>
</feature>
<dbReference type="GO" id="GO:0005886">
    <property type="term" value="C:plasma membrane"/>
    <property type="evidence" value="ECO:0000318"/>
    <property type="project" value="GO_Central"/>
</dbReference>
<gene>
    <name evidence="4" type="primary">20206509</name>
    <name evidence="3" type="ORF">HELRODRAFT_177898</name>
</gene>
<evidence type="ECO:0008006" key="6">
    <source>
        <dbReference type="Google" id="ProtNLM"/>
    </source>
</evidence>
<dbReference type="GO" id="GO:0004888">
    <property type="term" value="F:transmembrane signaling receptor activity"/>
    <property type="evidence" value="ECO:0000318"/>
    <property type="project" value="GO_Central"/>
</dbReference>